<comment type="caution">
    <text evidence="2">The sequence shown here is derived from an EMBL/GenBank/DDBJ whole genome shotgun (WGS) entry which is preliminary data.</text>
</comment>
<proteinExistence type="predicted"/>
<evidence type="ECO:0008006" key="4">
    <source>
        <dbReference type="Google" id="ProtNLM"/>
    </source>
</evidence>
<accession>A0ABV5WA50</accession>
<evidence type="ECO:0000313" key="2">
    <source>
        <dbReference type="EMBL" id="MFB9757470.1"/>
    </source>
</evidence>
<keyword evidence="3" id="KW-1185">Reference proteome</keyword>
<gene>
    <name evidence="2" type="ORF">ACFFMS_02780</name>
</gene>
<evidence type="ECO:0000313" key="3">
    <source>
        <dbReference type="Proteomes" id="UP001589609"/>
    </source>
</evidence>
<protein>
    <recommendedName>
        <fullName evidence="4">DUF4878 domain-containing protein</fullName>
    </recommendedName>
</protein>
<name>A0ABV5WA50_9BACI</name>
<feature type="coiled-coil region" evidence="1">
    <location>
        <begin position="21"/>
        <end position="48"/>
    </location>
</feature>
<organism evidence="2 3">
    <name type="scientific">Ectobacillus funiculus</name>
    <dbReference type="NCBI Taxonomy" id="137993"/>
    <lineage>
        <taxon>Bacteria</taxon>
        <taxon>Bacillati</taxon>
        <taxon>Bacillota</taxon>
        <taxon>Bacilli</taxon>
        <taxon>Bacillales</taxon>
        <taxon>Bacillaceae</taxon>
        <taxon>Ectobacillus</taxon>
    </lineage>
</organism>
<evidence type="ECO:0000256" key="1">
    <source>
        <dbReference type="SAM" id="Coils"/>
    </source>
</evidence>
<reference evidence="2 3" key="1">
    <citation type="submission" date="2024-09" db="EMBL/GenBank/DDBJ databases">
        <authorList>
            <person name="Sun Q."/>
            <person name="Mori K."/>
        </authorList>
    </citation>
    <scope>NUCLEOTIDE SEQUENCE [LARGE SCALE GENOMIC DNA]</scope>
    <source>
        <strain evidence="2 3">JCM 11201</strain>
    </source>
</reference>
<dbReference type="EMBL" id="JBHMAF010000012">
    <property type="protein sequence ID" value="MFB9757470.1"/>
    <property type="molecule type" value="Genomic_DNA"/>
</dbReference>
<sequence length="171" mass="19352">MKYKKLIIAAAIVVVATVLYFVQLNKVIAKEQQKNNHLQEKIASLQNAEVNKATTVTQKFIEAFFTYDNTLERYKNIKIYTTEQGYRSTFPSGMEPPTKGADIRSRIDELEIFEKQYSKNEITTISTFEVTTTFNDVPAIAKMVIKTNVVKVGGEWKIDDVTILSSQGTAN</sequence>
<dbReference type="Proteomes" id="UP001589609">
    <property type="component" value="Unassembled WGS sequence"/>
</dbReference>
<keyword evidence="1" id="KW-0175">Coiled coil</keyword>
<dbReference type="RefSeq" id="WP_379947777.1">
    <property type="nucleotide sequence ID" value="NZ_JBHMAF010000012.1"/>
</dbReference>